<keyword evidence="12" id="KW-1185">Reference proteome</keyword>
<dbReference type="PROSITE" id="PS51318">
    <property type="entry name" value="TAT"/>
    <property type="match status" value="1"/>
</dbReference>
<keyword evidence="6" id="KW-0560">Oxidoreductase</keyword>
<keyword evidence="4" id="KW-0479">Metal-binding</keyword>
<evidence type="ECO:0000313" key="12">
    <source>
        <dbReference type="Proteomes" id="UP001589862"/>
    </source>
</evidence>
<evidence type="ECO:0000256" key="7">
    <source>
        <dbReference type="ARBA" id="ARBA00023004"/>
    </source>
</evidence>
<dbReference type="Pfam" id="PF20628">
    <property type="entry name" value="Dyp_perox_C"/>
    <property type="match status" value="1"/>
</dbReference>
<dbReference type="EMBL" id="JBHLUB010000032">
    <property type="protein sequence ID" value="MFC0582937.1"/>
    <property type="molecule type" value="Genomic_DNA"/>
</dbReference>
<evidence type="ECO:0000256" key="3">
    <source>
        <dbReference type="ARBA" id="ARBA00022617"/>
    </source>
</evidence>
<sequence length="445" mass="48726">MTADHQQADAAAGTNQAARGVRRRTLFKTAGAAGVTAALTAGGFGAGRLSAAQDIDEKLSLIGSDIVDFYGARQAGVGTSPQAHACFIGLNLKPDTDAKGLTRMLQLLTDDAARLSTGTPPLADPEPELALRPARLTVTFGFGRKVMDLLNPQLTPEWLKPLPKYGIDKLQKRYTGGDLLLQICADDPLTVAHARRMLLKDSRYYTTMAWIQHGFRNARGSYPEKTTMRNLFGQVDGSANPDRGSENFDYLVYGEGELGHIPAGMDAEKGGHLKPWFPNATSLVLRRIEMNLDTWDELDRPAREMSVGRTLDTGAPITGGGEFDEPDFEKINPHGFPAIPDISHMRRSRSDNPDEQIFRRAYNYEDVPDAVWEGEADEDTAVSNAGLLFASYQADVEKQYMPIQQRLADLDHLNIWTTPIGSAVFVIPPGADEGEYVGQKLVEHT</sequence>
<evidence type="ECO:0000259" key="9">
    <source>
        <dbReference type="Pfam" id="PF04261"/>
    </source>
</evidence>
<gene>
    <name evidence="11" type="ORF">ACFFFR_11210</name>
</gene>
<evidence type="ECO:0000256" key="8">
    <source>
        <dbReference type="ARBA" id="ARBA00025737"/>
    </source>
</evidence>
<organism evidence="11 12">
    <name type="scientific">Micrococcoides hystricis</name>
    <dbReference type="NCBI Taxonomy" id="1572761"/>
    <lineage>
        <taxon>Bacteria</taxon>
        <taxon>Bacillati</taxon>
        <taxon>Actinomycetota</taxon>
        <taxon>Actinomycetes</taxon>
        <taxon>Micrococcales</taxon>
        <taxon>Micrococcaceae</taxon>
        <taxon>Micrococcoides</taxon>
    </lineage>
</organism>
<dbReference type="PANTHER" id="PTHR30521">
    <property type="entry name" value="DEFERROCHELATASE/PEROXIDASE"/>
    <property type="match status" value="1"/>
</dbReference>
<reference evidence="11 12" key="1">
    <citation type="submission" date="2024-09" db="EMBL/GenBank/DDBJ databases">
        <authorList>
            <person name="Sun Q."/>
            <person name="Mori K."/>
        </authorList>
    </citation>
    <scope>NUCLEOTIDE SEQUENCE [LARGE SCALE GENOMIC DNA]</scope>
    <source>
        <strain evidence="11 12">NCAIM B.02604</strain>
    </source>
</reference>
<evidence type="ECO:0000313" key="11">
    <source>
        <dbReference type="EMBL" id="MFC0582937.1"/>
    </source>
</evidence>
<comment type="similarity">
    <text evidence="8">Belongs to the DyP-type peroxidase family.</text>
</comment>
<comment type="caution">
    <text evidence="11">The sequence shown here is derived from an EMBL/GenBank/DDBJ whole genome shotgun (WGS) entry which is preliminary data.</text>
</comment>
<dbReference type="PROSITE" id="PS51404">
    <property type="entry name" value="DYP_PEROXIDASE"/>
    <property type="match status" value="1"/>
</dbReference>
<keyword evidence="3" id="KW-0349">Heme</keyword>
<feature type="domain" description="Dyp-type peroxidase C-terminal" evidence="10">
    <location>
        <begin position="228"/>
        <end position="431"/>
    </location>
</feature>
<comment type="cofactor">
    <cofactor evidence="1">
        <name>heme b</name>
        <dbReference type="ChEBI" id="CHEBI:60344"/>
    </cofactor>
</comment>
<evidence type="ECO:0000256" key="4">
    <source>
        <dbReference type="ARBA" id="ARBA00022723"/>
    </source>
</evidence>
<dbReference type="PANTHER" id="PTHR30521:SF4">
    <property type="entry name" value="DEFERROCHELATASE"/>
    <property type="match status" value="1"/>
</dbReference>
<dbReference type="GO" id="GO:0004601">
    <property type="term" value="F:peroxidase activity"/>
    <property type="evidence" value="ECO:0007669"/>
    <property type="project" value="UniProtKB-KW"/>
</dbReference>
<accession>A0ABV6PEW9</accession>
<evidence type="ECO:0000256" key="1">
    <source>
        <dbReference type="ARBA" id="ARBA00001970"/>
    </source>
</evidence>
<proteinExistence type="inferred from homology"/>
<keyword evidence="2 11" id="KW-0575">Peroxidase</keyword>
<feature type="domain" description="Dyp-type peroxidase N-terminal" evidence="9">
    <location>
        <begin position="74"/>
        <end position="216"/>
    </location>
</feature>
<evidence type="ECO:0000256" key="5">
    <source>
        <dbReference type="ARBA" id="ARBA00022729"/>
    </source>
</evidence>
<keyword evidence="7" id="KW-0408">Iron</keyword>
<dbReference type="RefSeq" id="WP_377460494.1">
    <property type="nucleotide sequence ID" value="NZ_JBHLUB010000032.1"/>
</dbReference>
<keyword evidence="5" id="KW-0732">Signal</keyword>
<protein>
    <submittedName>
        <fullName evidence="11">Dyp-type peroxidase</fullName>
    </submittedName>
</protein>
<dbReference type="NCBIfam" id="TIGR01413">
    <property type="entry name" value="Dyp_perox_fam"/>
    <property type="match status" value="1"/>
</dbReference>
<dbReference type="InterPro" id="IPR048327">
    <property type="entry name" value="Dyp_perox_N"/>
</dbReference>
<dbReference type="InterPro" id="IPR006311">
    <property type="entry name" value="TAT_signal"/>
</dbReference>
<evidence type="ECO:0000256" key="2">
    <source>
        <dbReference type="ARBA" id="ARBA00022559"/>
    </source>
</evidence>
<evidence type="ECO:0000259" key="10">
    <source>
        <dbReference type="Pfam" id="PF20628"/>
    </source>
</evidence>
<dbReference type="SUPFAM" id="SSF54909">
    <property type="entry name" value="Dimeric alpha+beta barrel"/>
    <property type="match status" value="1"/>
</dbReference>
<dbReference type="Proteomes" id="UP001589862">
    <property type="component" value="Unassembled WGS sequence"/>
</dbReference>
<dbReference type="InterPro" id="IPR011008">
    <property type="entry name" value="Dimeric_a/b-barrel"/>
</dbReference>
<name>A0ABV6PEW9_9MICC</name>
<dbReference type="InterPro" id="IPR006314">
    <property type="entry name" value="Dyp_peroxidase"/>
</dbReference>
<dbReference type="Pfam" id="PF04261">
    <property type="entry name" value="Dyp_perox_N"/>
    <property type="match status" value="1"/>
</dbReference>
<dbReference type="InterPro" id="IPR048328">
    <property type="entry name" value="Dyp_perox_C"/>
</dbReference>
<evidence type="ECO:0000256" key="6">
    <source>
        <dbReference type="ARBA" id="ARBA00023002"/>
    </source>
</evidence>